<keyword evidence="3" id="KW-0804">Transcription</keyword>
<dbReference type="PANTHER" id="PTHR30055">
    <property type="entry name" value="HTH-TYPE TRANSCRIPTIONAL REGULATOR RUTR"/>
    <property type="match status" value="1"/>
</dbReference>
<dbReference type="Proteomes" id="UP001336020">
    <property type="component" value="Unassembled WGS sequence"/>
</dbReference>
<gene>
    <name evidence="6" type="ORF">Q7514_22245</name>
</gene>
<dbReference type="RefSeq" id="WP_330135425.1">
    <property type="nucleotide sequence ID" value="NZ_JAUTXY010000011.1"/>
</dbReference>
<evidence type="ECO:0000259" key="5">
    <source>
        <dbReference type="PROSITE" id="PS50977"/>
    </source>
</evidence>
<dbReference type="InterPro" id="IPR001647">
    <property type="entry name" value="HTH_TetR"/>
</dbReference>
<keyword evidence="1" id="KW-0805">Transcription regulation</keyword>
<dbReference type="SUPFAM" id="SSF46689">
    <property type="entry name" value="Homeodomain-like"/>
    <property type="match status" value="1"/>
</dbReference>
<dbReference type="EMBL" id="JAUTXY010000011">
    <property type="protein sequence ID" value="MEE2060246.1"/>
    <property type="molecule type" value="Genomic_DNA"/>
</dbReference>
<dbReference type="PROSITE" id="PS50977">
    <property type="entry name" value="HTH_TETR_2"/>
    <property type="match status" value="1"/>
</dbReference>
<keyword evidence="2 4" id="KW-0238">DNA-binding</keyword>
<feature type="domain" description="HTH tetR-type" evidence="5">
    <location>
        <begin position="17"/>
        <end position="77"/>
    </location>
</feature>
<evidence type="ECO:0000313" key="7">
    <source>
        <dbReference type="Proteomes" id="UP001336020"/>
    </source>
</evidence>
<comment type="caution">
    <text evidence="6">The sequence shown here is derived from an EMBL/GenBank/DDBJ whole genome shotgun (WGS) entry which is preliminary data.</text>
</comment>
<evidence type="ECO:0000313" key="6">
    <source>
        <dbReference type="EMBL" id="MEE2060246.1"/>
    </source>
</evidence>
<accession>A0ABU7LFA8</accession>
<dbReference type="Gene3D" id="1.10.357.10">
    <property type="entry name" value="Tetracycline Repressor, domain 2"/>
    <property type="match status" value="1"/>
</dbReference>
<sequence length="217" mass="23651">MSTPRQAPDARRRLPPEERRRQLVAVGLQELSIRPIHALSIDRVAEIAGISRGLLFRYFPTKQDFYVAVVGAASRRMLRAAAANPDDPDPLRAGLSAFVSFVDRHRDNYQAFFHGGFGADPQIREIHDEVRNTMVGRILAATGAAPDPLTTMRLRGWWSMVESLAVDRTAAPDTSVDDVVDYSITVLRTVVLDDPGASSATIDSAARPDLTSPGSGS</sequence>
<evidence type="ECO:0000256" key="3">
    <source>
        <dbReference type="ARBA" id="ARBA00023163"/>
    </source>
</evidence>
<dbReference type="InterPro" id="IPR054129">
    <property type="entry name" value="DesT_TetR_C"/>
</dbReference>
<proteinExistence type="predicted"/>
<evidence type="ECO:0000256" key="1">
    <source>
        <dbReference type="ARBA" id="ARBA00023015"/>
    </source>
</evidence>
<dbReference type="Pfam" id="PF21943">
    <property type="entry name" value="TetR_C_46"/>
    <property type="match status" value="1"/>
</dbReference>
<dbReference type="Pfam" id="PF00440">
    <property type="entry name" value="TetR_N"/>
    <property type="match status" value="1"/>
</dbReference>
<protein>
    <submittedName>
        <fullName evidence="6">TetR/AcrR family transcriptional regulator</fullName>
    </submittedName>
</protein>
<name>A0ABU7LFA8_9NOCA</name>
<evidence type="ECO:0000256" key="4">
    <source>
        <dbReference type="PROSITE-ProRule" id="PRU00335"/>
    </source>
</evidence>
<feature type="DNA-binding region" description="H-T-H motif" evidence="4">
    <location>
        <begin position="40"/>
        <end position="59"/>
    </location>
</feature>
<dbReference type="InterPro" id="IPR050109">
    <property type="entry name" value="HTH-type_TetR-like_transc_reg"/>
</dbReference>
<organism evidence="6 7">
    <name type="scientific">Rhodococcus artemisiae</name>
    <dbReference type="NCBI Taxonomy" id="714159"/>
    <lineage>
        <taxon>Bacteria</taxon>
        <taxon>Bacillati</taxon>
        <taxon>Actinomycetota</taxon>
        <taxon>Actinomycetes</taxon>
        <taxon>Mycobacteriales</taxon>
        <taxon>Nocardiaceae</taxon>
        <taxon>Rhodococcus</taxon>
    </lineage>
</organism>
<keyword evidence="7" id="KW-1185">Reference proteome</keyword>
<dbReference type="InterPro" id="IPR009057">
    <property type="entry name" value="Homeodomain-like_sf"/>
</dbReference>
<reference evidence="6 7" key="1">
    <citation type="submission" date="2023-07" db="EMBL/GenBank/DDBJ databases">
        <authorList>
            <person name="Girao M."/>
            <person name="Carvalho M.F."/>
        </authorList>
    </citation>
    <scope>NUCLEOTIDE SEQUENCE [LARGE SCALE GENOMIC DNA]</scope>
    <source>
        <strain evidence="6 7">YIM65754</strain>
    </source>
</reference>
<evidence type="ECO:0000256" key="2">
    <source>
        <dbReference type="ARBA" id="ARBA00023125"/>
    </source>
</evidence>
<dbReference type="PANTHER" id="PTHR30055:SF174">
    <property type="entry name" value="TRANSCRIPTIONAL REGULATORY PROTEIN (PROBABLY TETR-FAMILY)-RELATED"/>
    <property type="match status" value="1"/>
</dbReference>